<organism evidence="1 2">
    <name type="scientific">Canna indica</name>
    <name type="common">Indian-shot</name>
    <dbReference type="NCBI Taxonomy" id="4628"/>
    <lineage>
        <taxon>Eukaryota</taxon>
        <taxon>Viridiplantae</taxon>
        <taxon>Streptophyta</taxon>
        <taxon>Embryophyta</taxon>
        <taxon>Tracheophyta</taxon>
        <taxon>Spermatophyta</taxon>
        <taxon>Magnoliopsida</taxon>
        <taxon>Liliopsida</taxon>
        <taxon>Zingiberales</taxon>
        <taxon>Cannaceae</taxon>
        <taxon>Canna</taxon>
    </lineage>
</organism>
<sequence>MWVPQLACTTVVDWKVEEWGRASFQRRPSTNRGLGIGGRTRFRVKHKGKREVGKGEGSEKFQGILPLLCCVGITCLQTPTQDTTRVWVSFVGFSSPFSPFSCSCCYCQTQRAGVGLLSAVVHCALQCFVLWRDESEGFLAGDICEGSGREEEMCFPIFL</sequence>
<dbReference type="AlphaFoldDB" id="A0AAQ3QSV0"/>
<gene>
    <name evidence="1" type="ORF">Cni_G28088</name>
</gene>
<evidence type="ECO:0000313" key="2">
    <source>
        <dbReference type="Proteomes" id="UP001327560"/>
    </source>
</evidence>
<dbReference type="Proteomes" id="UP001327560">
    <property type="component" value="Chromosome 9"/>
</dbReference>
<name>A0AAQ3QSV0_9LILI</name>
<protein>
    <submittedName>
        <fullName evidence="1">Uncharacterized protein</fullName>
    </submittedName>
</protein>
<evidence type="ECO:0000313" key="1">
    <source>
        <dbReference type="EMBL" id="WOL19290.1"/>
    </source>
</evidence>
<dbReference type="EMBL" id="CP136898">
    <property type="protein sequence ID" value="WOL19290.1"/>
    <property type="molecule type" value="Genomic_DNA"/>
</dbReference>
<proteinExistence type="predicted"/>
<reference evidence="1 2" key="1">
    <citation type="submission" date="2023-10" db="EMBL/GenBank/DDBJ databases">
        <title>Chromosome-scale genome assembly provides insights into flower coloration mechanisms of Canna indica.</title>
        <authorList>
            <person name="Li C."/>
        </authorList>
    </citation>
    <scope>NUCLEOTIDE SEQUENCE [LARGE SCALE GENOMIC DNA]</scope>
    <source>
        <tissue evidence="1">Flower</tissue>
    </source>
</reference>
<accession>A0AAQ3QSV0</accession>
<keyword evidence="2" id="KW-1185">Reference proteome</keyword>